<feature type="region of interest" description="Disordered" evidence="1">
    <location>
        <begin position="1"/>
        <end position="90"/>
    </location>
</feature>
<feature type="compositionally biased region" description="Pro residues" evidence="1">
    <location>
        <begin position="76"/>
        <end position="86"/>
    </location>
</feature>
<dbReference type="AlphaFoldDB" id="A0AAN6PEV3"/>
<evidence type="ECO:0000313" key="3">
    <source>
        <dbReference type="Proteomes" id="UP001303115"/>
    </source>
</evidence>
<evidence type="ECO:0000256" key="1">
    <source>
        <dbReference type="SAM" id="MobiDB-lite"/>
    </source>
</evidence>
<proteinExistence type="predicted"/>
<comment type="caution">
    <text evidence="2">The sequence shown here is derived from an EMBL/GenBank/DDBJ whole genome shotgun (WGS) entry which is preliminary data.</text>
</comment>
<gene>
    <name evidence="2" type="ORF">C8A01DRAFT_37373</name>
</gene>
<organism evidence="2 3">
    <name type="scientific">Parachaetomium inaequale</name>
    <dbReference type="NCBI Taxonomy" id="2588326"/>
    <lineage>
        <taxon>Eukaryota</taxon>
        <taxon>Fungi</taxon>
        <taxon>Dikarya</taxon>
        <taxon>Ascomycota</taxon>
        <taxon>Pezizomycotina</taxon>
        <taxon>Sordariomycetes</taxon>
        <taxon>Sordariomycetidae</taxon>
        <taxon>Sordariales</taxon>
        <taxon>Chaetomiaceae</taxon>
        <taxon>Parachaetomium</taxon>
    </lineage>
</organism>
<feature type="compositionally biased region" description="Basic and acidic residues" evidence="1">
    <location>
        <begin position="62"/>
        <end position="72"/>
    </location>
</feature>
<accession>A0AAN6PEV3</accession>
<name>A0AAN6PEV3_9PEZI</name>
<protein>
    <submittedName>
        <fullName evidence="2">Uncharacterized protein</fullName>
    </submittedName>
</protein>
<sequence>MGYKPPSDPDRLRRRQQATQAQQSCHPAISLEVDDQPTLCGSTTTSRSHGDLYPTPLAPQKPDPERLRKALNEPDPFSPLPPPDSPRPATYRNRFVSSSAPPFEPLPTPFAAIHPDMPRLAQSASHTALLQAMDFDLLHPRTPPNAPSETMDLDLLHHRAAPTLPSPPQTSPPAAAAAAAAMMAEYHHNRLTQLRCDGCNSIRTAPPPHATTRSSSSPQYQYQPRPQARWTPTSNPDFTRPRTFGIPPNIDTTYSSDNMPVDNMNRMDIDPPRPQYTNPNPNPNPNSNTDGNVSGAGATHSLLARAAAMSLATAAASGAGAGATGIPGYPRPWDSPPVSTFDFDSDTDDCSNFGSETESEWESLMLDL</sequence>
<feature type="compositionally biased region" description="Low complexity" evidence="1">
    <location>
        <begin position="213"/>
        <end position="227"/>
    </location>
</feature>
<evidence type="ECO:0000313" key="2">
    <source>
        <dbReference type="EMBL" id="KAK4038670.1"/>
    </source>
</evidence>
<dbReference type="Proteomes" id="UP001303115">
    <property type="component" value="Unassembled WGS sequence"/>
</dbReference>
<feature type="region of interest" description="Disordered" evidence="1">
    <location>
        <begin position="319"/>
        <end position="368"/>
    </location>
</feature>
<reference evidence="3" key="1">
    <citation type="journal article" date="2023" name="Mol. Phylogenet. Evol.">
        <title>Genome-scale phylogeny and comparative genomics of the fungal order Sordariales.</title>
        <authorList>
            <person name="Hensen N."/>
            <person name="Bonometti L."/>
            <person name="Westerberg I."/>
            <person name="Brannstrom I.O."/>
            <person name="Guillou S."/>
            <person name="Cros-Aarteil S."/>
            <person name="Calhoun S."/>
            <person name="Haridas S."/>
            <person name="Kuo A."/>
            <person name="Mondo S."/>
            <person name="Pangilinan J."/>
            <person name="Riley R."/>
            <person name="LaButti K."/>
            <person name="Andreopoulos B."/>
            <person name="Lipzen A."/>
            <person name="Chen C."/>
            <person name="Yan M."/>
            <person name="Daum C."/>
            <person name="Ng V."/>
            <person name="Clum A."/>
            <person name="Steindorff A."/>
            <person name="Ohm R.A."/>
            <person name="Martin F."/>
            <person name="Silar P."/>
            <person name="Natvig D.O."/>
            <person name="Lalanne C."/>
            <person name="Gautier V."/>
            <person name="Ament-Velasquez S.L."/>
            <person name="Kruys A."/>
            <person name="Hutchinson M.I."/>
            <person name="Powell A.J."/>
            <person name="Barry K."/>
            <person name="Miller A.N."/>
            <person name="Grigoriev I.V."/>
            <person name="Debuchy R."/>
            <person name="Gladieux P."/>
            <person name="Hiltunen Thoren M."/>
            <person name="Johannesson H."/>
        </authorList>
    </citation>
    <scope>NUCLEOTIDE SEQUENCE [LARGE SCALE GENOMIC DNA]</scope>
    <source>
        <strain evidence="3">CBS 284.82</strain>
    </source>
</reference>
<dbReference type="EMBL" id="MU854422">
    <property type="protein sequence ID" value="KAK4038670.1"/>
    <property type="molecule type" value="Genomic_DNA"/>
</dbReference>
<feature type="region of interest" description="Disordered" evidence="1">
    <location>
        <begin position="199"/>
        <end position="296"/>
    </location>
</feature>
<keyword evidence="3" id="KW-1185">Reference proteome</keyword>